<dbReference type="PANTHER" id="PTHR24121:SF15">
    <property type="entry name" value="ANKYRIN REPEAT PROTEIN"/>
    <property type="match status" value="1"/>
</dbReference>
<dbReference type="Pfam" id="PF00023">
    <property type="entry name" value="Ank"/>
    <property type="match status" value="1"/>
</dbReference>
<reference evidence="5" key="1">
    <citation type="journal article" date="2019" name="Toxins">
        <title>Detection of Abrin-Like and Prepropulchellin-Like Toxin Genes and Transcripts Using Whole Genome Sequencing and Full-Length Transcript Sequencing of Abrus precatorius.</title>
        <authorList>
            <person name="Hovde B.T."/>
            <person name="Daligault H.E."/>
            <person name="Hanschen E.R."/>
            <person name="Kunde Y.A."/>
            <person name="Johnson M.B."/>
            <person name="Starkenburg S.R."/>
            <person name="Johnson S.L."/>
        </authorList>
    </citation>
    <scope>NUCLEOTIDE SEQUENCE [LARGE SCALE GENOMIC DNA]</scope>
</reference>
<dbReference type="Proteomes" id="UP000694853">
    <property type="component" value="Unplaced"/>
</dbReference>
<comment type="subcellular location">
    <subcellularLocation>
        <location evidence="1">Cell membrane</location>
        <topology evidence="1">Peripheral membrane protein</topology>
        <orientation evidence="1">Cytoplasmic side</orientation>
    </subcellularLocation>
</comment>
<evidence type="ECO:0000256" key="3">
    <source>
        <dbReference type="SAM" id="Phobius"/>
    </source>
</evidence>
<evidence type="ECO:0000313" key="6">
    <source>
        <dbReference type="RefSeq" id="XP_027348199.1"/>
    </source>
</evidence>
<dbReference type="Gene3D" id="1.25.40.20">
    <property type="entry name" value="Ankyrin repeat-containing domain"/>
    <property type="match status" value="2"/>
</dbReference>
<keyword evidence="5" id="KW-1185">Reference proteome</keyword>
<dbReference type="AlphaFoldDB" id="A0A8B8L0N4"/>
<dbReference type="Pfam" id="PF12796">
    <property type="entry name" value="Ank_2"/>
    <property type="match status" value="2"/>
</dbReference>
<dbReference type="InterPro" id="IPR036770">
    <property type="entry name" value="Ankyrin_rpt-contain_sf"/>
</dbReference>
<dbReference type="KEGG" id="aprc:113859688"/>
<dbReference type="PROSITE" id="PS50297">
    <property type="entry name" value="ANK_REP_REGION"/>
    <property type="match status" value="3"/>
</dbReference>
<feature type="transmembrane region" description="Helical" evidence="3">
    <location>
        <begin position="338"/>
        <end position="365"/>
    </location>
</feature>
<dbReference type="GO" id="GO:0005886">
    <property type="term" value="C:plasma membrane"/>
    <property type="evidence" value="ECO:0007669"/>
    <property type="project" value="UniProtKB-SubCell"/>
</dbReference>
<dbReference type="RefSeq" id="XP_027348199.1">
    <property type="nucleotide sequence ID" value="XM_027492398.1"/>
</dbReference>
<gene>
    <name evidence="6" type="primary">LOC113859688</name>
</gene>
<evidence type="ECO:0000256" key="2">
    <source>
        <dbReference type="PROSITE-ProRule" id="PRU00023"/>
    </source>
</evidence>
<keyword evidence="2" id="KW-0040">ANK repeat</keyword>
<dbReference type="InterPro" id="IPR026961">
    <property type="entry name" value="PGG_dom"/>
</dbReference>
<feature type="transmembrane region" description="Helical" evidence="3">
    <location>
        <begin position="386"/>
        <end position="415"/>
    </location>
</feature>
<evidence type="ECO:0000313" key="5">
    <source>
        <dbReference type="Proteomes" id="UP000694853"/>
    </source>
</evidence>
<sequence length="493" mass="55221">MEELKKLQFPGADEASQPKLLHKELVGEKKVMIFELYKALESGKVDNFVDVLKQLCVKGAQMGREEIAELICNHFPKLLSRRNIRGDTALHVAVRSKNSNIVKVILLQYAIDKSKNDGLKDEEITRKKNEYGNTPLHEAVYSDHFGMSKISPLCLAVLTGNVQILKLLLEIQFPSDQELPQCFGKTPLHAALLERNPAMIKQILAKEQSWNMKGQLALHLACKRGHVNVVKEFLQHEWPNPNVLLNQKGQNILHVAATIGNHDVVRYLLKDRKIDQFTINQKDINGNTPLHLASINLFPKFLANLVLKEAGVPVKVNDMLHSQHQQVPPNMDLSLKDLLSTFLVVATLMVTVTFAAAFTVPGGVYGPDDPNPKIEAWKFWAINRCFGATILAICCLVLAFLTVPVAFTAAVRLAVANNSSLAIFITIIAAMYTSFILLGPFLGFFPIGIRFLIFRQVGRFVLRILIALIDYDHKPEDSSSHRANMDKDKDKDE</sequence>
<accession>A0A8B8L0N4</accession>
<dbReference type="OrthoDB" id="10040922at2759"/>
<evidence type="ECO:0000259" key="4">
    <source>
        <dbReference type="Pfam" id="PF13962"/>
    </source>
</evidence>
<feature type="repeat" description="ANK" evidence="2">
    <location>
        <begin position="213"/>
        <end position="236"/>
    </location>
</feature>
<evidence type="ECO:0000256" key="1">
    <source>
        <dbReference type="ARBA" id="ARBA00004413"/>
    </source>
</evidence>
<dbReference type="GeneID" id="113859688"/>
<dbReference type="SUPFAM" id="SSF48403">
    <property type="entry name" value="Ankyrin repeat"/>
    <property type="match status" value="2"/>
</dbReference>
<dbReference type="PROSITE" id="PS50088">
    <property type="entry name" value="ANK_REPEAT"/>
    <property type="match status" value="3"/>
</dbReference>
<keyword evidence="3" id="KW-0812">Transmembrane</keyword>
<organism evidence="5 6">
    <name type="scientific">Abrus precatorius</name>
    <name type="common">Indian licorice</name>
    <name type="synonym">Glycine abrus</name>
    <dbReference type="NCBI Taxonomy" id="3816"/>
    <lineage>
        <taxon>Eukaryota</taxon>
        <taxon>Viridiplantae</taxon>
        <taxon>Streptophyta</taxon>
        <taxon>Embryophyta</taxon>
        <taxon>Tracheophyta</taxon>
        <taxon>Spermatophyta</taxon>
        <taxon>Magnoliopsida</taxon>
        <taxon>eudicotyledons</taxon>
        <taxon>Gunneridae</taxon>
        <taxon>Pentapetalae</taxon>
        <taxon>rosids</taxon>
        <taxon>fabids</taxon>
        <taxon>Fabales</taxon>
        <taxon>Fabaceae</taxon>
        <taxon>Papilionoideae</taxon>
        <taxon>50 kb inversion clade</taxon>
        <taxon>NPAAA clade</taxon>
        <taxon>indigoferoid/millettioid clade</taxon>
        <taxon>Abreae</taxon>
        <taxon>Abrus</taxon>
    </lineage>
</organism>
<feature type="repeat" description="ANK" evidence="2">
    <location>
        <begin position="248"/>
        <end position="270"/>
    </location>
</feature>
<feature type="transmembrane region" description="Helical" evidence="3">
    <location>
        <begin position="421"/>
        <end position="453"/>
    </location>
</feature>
<keyword evidence="3" id="KW-0472">Membrane</keyword>
<dbReference type="Pfam" id="PF13962">
    <property type="entry name" value="PGG"/>
    <property type="match status" value="1"/>
</dbReference>
<proteinExistence type="predicted"/>
<feature type="domain" description="PGG" evidence="4">
    <location>
        <begin position="335"/>
        <end position="436"/>
    </location>
</feature>
<dbReference type="PANTHER" id="PTHR24121">
    <property type="entry name" value="NO MECHANORECEPTOR POTENTIAL C, ISOFORM D-RELATED"/>
    <property type="match status" value="1"/>
</dbReference>
<name>A0A8B8L0N4_ABRPR</name>
<dbReference type="InterPro" id="IPR002110">
    <property type="entry name" value="Ankyrin_rpt"/>
</dbReference>
<keyword evidence="3" id="KW-1133">Transmembrane helix</keyword>
<feature type="repeat" description="ANK" evidence="2">
    <location>
        <begin position="85"/>
        <end position="118"/>
    </location>
</feature>
<protein>
    <submittedName>
        <fullName evidence="6">Protein ACCELERATED CELL DEATH 6</fullName>
    </submittedName>
</protein>
<reference evidence="6" key="2">
    <citation type="submission" date="2025-08" db="UniProtKB">
        <authorList>
            <consortium name="RefSeq"/>
        </authorList>
    </citation>
    <scope>IDENTIFICATION</scope>
    <source>
        <tissue evidence="6">Young leaves</tissue>
    </source>
</reference>
<dbReference type="SMART" id="SM00248">
    <property type="entry name" value="ANK"/>
    <property type="match status" value="6"/>
</dbReference>